<dbReference type="InterPro" id="IPR024167">
    <property type="entry name" value="Cytochrome_c4-like"/>
</dbReference>
<comment type="PTM">
    <text evidence="8">Binds 2 heme c groups covalently per subunit.</text>
</comment>
<dbReference type="Proteomes" id="UP000053096">
    <property type="component" value="Unassembled WGS sequence"/>
</dbReference>
<evidence type="ECO:0000256" key="1">
    <source>
        <dbReference type="ARBA" id="ARBA00004418"/>
    </source>
</evidence>
<evidence type="ECO:0000259" key="11">
    <source>
        <dbReference type="PROSITE" id="PS51007"/>
    </source>
</evidence>
<feature type="domain" description="Cytochrome c" evidence="11">
    <location>
        <begin position="37"/>
        <end position="135"/>
    </location>
</feature>
<organism evidence="12 13">
    <name type="scientific">Bordetella pseudohinzii</name>
    <dbReference type="NCBI Taxonomy" id="1331258"/>
    <lineage>
        <taxon>Bacteria</taxon>
        <taxon>Pseudomonadati</taxon>
        <taxon>Pseudomonadota</taxon>
        <taxon>Betaproteobacteria</taxon>
        <taxon>Burkholderiales</taxon>
        <taxon>Alcaligenaceae</taxon>
        <taxon>Bordetella</taxon>
    </lineage>
</organism>
<dbReference type="GO" id="GO:0009055">
    <property type="term" value="F:electron transfer activity"/>
    <property type="evidence" value="ECO:0007669"/>
    <property type="project" value="InterPro"/>
</dbReference>
<keyword evidence="5" id="KW-0574">Periplasm</keyword>
<dbReference type="GO" id="GO:0020037">
    <property type="term" value="F:heme binding"/>
    <property type="evidence" value="ECO:0007669"/>
    <property type="project" value="InterPro"/>
</dbReference>
<sequence>MKRVLSRMVVASGLMLGLSITTTISFAAGGPAGPAKPDAAKGAQLFDQGDPSRGIIACASCHGAAGNSTIPANPNLAGQPHEYLAKQLHDFQVQPGAKLPVRKGPQGAPTPMTAMSQALTPADIQNVALYLAQQPLKEPATAGYEKLVEHGQKLWRAGAADRGLPACAACHSANGAGLPGQYPRLSGQFPAYIEAQLKLFRSGDRANSQPMHDIAVRMSDDDIKAVADYAAGLR</sequence>
<dbReference type="RefSeq" id="WP_043207286.1">
    <property type="nucleotide sequence ID" value="NZ_CAJGUP010000169.1"/>
</dbReference>
<dbReference type="PANTHER" id="PTHR33751">
    <property type="entry name" value="CBB3-TYPE CYTOCHROME C OXIDASE SUBUNIT FIXP"/>
    <property type="match status" value="1"/>
</dbReference>
<feature type="signal peptide" evidence="10">
    <location>
        <begin position="1"/>
        <end position="27"/>
    </location>
</feature>
<dbReference type="PIRSF" id="PIRSF000005">
    <property type="entry name" value="Cytochrome_c4"/>
    <property type="match status" value="1"/>
</dbReference>
<reference evidence="12 13" key="1">
    <citation type="submission" date="2015-09" db="EMBL/GenBank/DDBJ databases">
        <authorList>
            <person name="Jackson K.R."/>
            <person name="Lunt B.L."/>
            <person name="Fisher J.N.B."/>
            <person name="Gardner A.V."/>
            <person name="Bailey M.E."/>
            <person name="Deus L.M."/>
            <person name="Earl A.S."/>
            <person name="Gibby P.D."/>
            <person name="Hartmann K.A."/>
            <person name="Liu J.E."/>
            <person name="Manci A.M."/>
            <person name="Nielsen D.A."/>
            <person name="Solomon M.B."/>
            <person name="Breakwell D.P."/>
            <person name="Burnett S.H."/>
            <person name="Grose J.H."/>
        </authorList>
    </citation>
    <scope>NUCLEOTIDE SEQUENCE [LARGE SCALE GENOMIC DNA]</scope>
    <source>
        <strain evidence="12 13">2789STDY5608636</strain>
    </source>
</reference>
<feature type="binding site" description="covalent" evidence="8">
    <location>
        <position position="58"/>
    </location>
    <ligand>
        <name>heme c</name>
        <dbReference type="ChEBI" id="CHEBI:61717"/>
        <label>1</label>
    </ligand>
</feature>
<dbReference type="OrthoDB" id="9773456at2"/>
<evidence type="ECO:0000256" key="9">
    <source>
        <dbReference type="PIRSR" id="PIRSR000005-2"/>
    </source>
</evidence>
<keyword evidence="7 9" id="KW-0408">Iron</keyword>
<accession>A0A0M7FIA1</accession>
<evidence type="ECO:0000313" key="13">
    <source>
        <dbReference type="Proteomes" id="UP000053096"/>
    </source>
</evidence>
<dbReference type="InterPro" id="IPR036909">
    <property type="entry name" value="Cyt_c-like_dom_sf"/>
</dbReference>
<gene>
    <name evidence="12" type="primary">cc4_2</name>
    <name evidence="12" type="ORF">ERS370011_02380</name>
</gene>
<protein>
    <submittedName>
        <fullName evidence="12">Cytochrome c4</fullName>
    </submittedName>
</protein>
<feature type="binding site" description="axial binding residue" evidence="9">
    <location>
        <position position="211"/>
    </location>
    <ligand>
        <name>heme c</name>
        <dbReference type="ChEBI" id="CHEBI:61717"/>
        <label>2</label>
    </ligand>
    <ligandPart>
        <name>Fe</name>
        <dbReference type="ChEBI" id="CHEBI:18248"/>
    </ligandPart>
</feature>
<dbReference type="GO" id="GO:0005506">
    <property type="term" value="F:iron ion binding"/>
    <property type="evidence" value="ECO:0007669"/>
    <property type="project" value="InterPro"/>
</dbReference>
<feature type="domain" description="Cytochrome c" evidence="11">
    <location>
        <begin position="146"/>
        <end position="234"/>
    </location>
</feature>
<feature type="binding site" description="axial binding residue" evidence="9">
    <location>
        <position position="62"/>
    </location>
    <ligand>
        <name>heme c</name>
        <dbReference type="ChEBI" id="CHEBI:61717"/>
        <label>1</label>
    </ligand>
    <ligandPart>
        <name>Fe</name>
        <dbReference type="ChEBI" id="CHEBI:18248"/>
    </ligandPart>
</feature>
<feature type="chain" id="PRO_5005812123" evidence="10">
    <location>
        <begin position="28"/>
        <end position="234"/>
    </location>
</feature>
<evidence type="ECO:0000313" key="12">
    <source>
        <dbReference type="EMBL" id="CUI81555.1"/>
    </source>
</evidence>
<proteinExistence type="predicted"/>
<keyword evidence="10" id="KW-0732">Signal</keyword>
<keyword evidence="2" id="KW-0813">Transport</keyword>
<feature type="binding site" description="axial binding residue" evidence="9">
    <location>
        <position position="171"/>
    </location>
    <ligand>
        <name>heme c</name>
        <dbReference type="ChEBI" id="CHEBI:61717"/>
        <label>2</label>
    </ligand>
    <ligandPart>
        <name>Fe</name>
        <dbReference type="ChEBI" id="CHEBI:18248"/>
    </ligandPart>
</feature>
<evidence type="ECO:0000256" key="6">
    <source>
        <dbReference type="ARBA" id="ARBA00022982"/>
    </source>
</evidence>
<dbReference type="GO" id="GO:0042597">
    <property type="term" value="C:periplasmic space"/>
    <property type="evidence" value="ECO:0007669"/>
    <property type="project" value="UniProtKB-SubCell"/>
</dbReference>
<evidence type="ECO:0000256" key="5">
    <source>
        <dbReference type="ARBA" id="ARBA00022764"/>
    </source>
</evidence>
<keyword evidence="4 9" id="KW-0479">Metal-binding</keyword>
<evidence type="ECO:0000256" key="8">
    <source>
        <dbReference type="PIRSR" id="PIRSR000005-1"/>
    </source>
</evidence>
<evidence type="ECO:0000256" key="2">
    <source>
        <dbReference type="ARBA" id="ARBA00022448"/>
    </source>
</evidence>
<keyword evidence="3 8" id="KW-0349">Heme</keyword>
<comment type="subcellular location">
    <subcellularLocation>
        <location evidence="1">Periplasm</location>
    </subcellularLocation>
</comment>
<dbReference type="EMBL" id="CYTV01000005">
    <property type="protein sequence ID" value="CUI81555.1"/>
    <property type="molecule type" value="Genomic_DNA"/>
</dbReference>
<dbReference type="SUPFAM" id="SSF46626">
    <property type="entry name" value="Cytochrome c"/>
    <property type="match status" value="2"/>
</dbReference>
<name>A0A0M7FIA1_9BORD</name>
<evidence type="ECO:0000256" key="10">
    <source>
        <dbReference type="SAM" id="SignalP"/>
    </source>
</evidence>
<keyword evidence="6" id="KW-0249">Electron transport</keyword>
<dbReference type="InterPro" id="IPR009056">
    <property type="entry name" value="Cyt_c-like_dom"/>
</dbReference>
<evidence type="ECO:0000256" key="3">
    <source>
        <dbReference type="ARBA" id="ARBA00022617"/>
    </source>
</evidence>
<feature type="binding site" description="covalent" evidence="8">
    <location>
        <position position="170"/>
    </location>
    <ligand>
        <name>heme c</name>
        <dbReference type="ChEBI" id="CHEBI:61717"/>
        <label>2</label>
    </ligand>
</feature>
<dbReference type="PROSITE" id="PS51007">
    <property type="entry name" value="CYTC"/>
    <property type="match status" value="2"/>
</dbReference>
<dbReference type="PANTHER" id="PTHR33751:SF9">
    <property type="entry name" value="CYTOCHROME C4"/>
    <property type="match status" value="1"/>
</dbReference>
<evidence type="ECO:0000256" key="4">
    <source>
        <dbReference type="ARBA" id="ARBA00022723"/>
    </source>
</evidence>
<feature type="binding site" description="covalent" evidence="8">
    <location>
        <position position="61"/>
    </location>
    <ligand>
        <name>heme c</name>
        <dbReference type="ChEBI" id="CHEBI:61717"/>
        <label>1</label>
    </ligand>
</feature>
<dbReference type="Gene3D" id="1.10.760.10">
    <property type="entry name" value="Cytochrome c-like domain"/>
    <property type="match status" value="2"/>
</dbReference>
<evidence type="ECO:0000256" key="7">
    <source>
        <dbReference type="ARBA" id="ARBA00023004"/>
    </source>
</evidence>
<feature type="binding site" description="axial binding residue" evidence="9">
    <location>
        <position position="112"/>
    </location>
    <ligand>
        <name>heme c</name>
        <dbReference type="ChEBI" id="CHEBI:61717"/>
        <label>1</label>
    </ligand>
    <ligandPart>
        <name>Fe</name>
        <dbReference type="ChEBI" id="CHEBI:18248"/>
    </ligandPart>
</feature>
<dbReference type="InterPro" id="IPR050597">
    <property type="entry name" value="Cytochrome_c_Oxidase_Subunit"/>
</dbReference>
<feature type="binding site" description="covalent" evidence="8">
    <location>
        <position position="167"/>
    </location>
    <ligand>
        <name>heme c</name>
        <dbReference type="ChEBI" id="CHEBI:61717"/>
        <label>2</label>
    </ligand>
</feature>
<dbReference type="Pfam" id="PF00034">
    <property type="entry name" value="Cytochrom_C"/>
    <property type="match status" value="2"/>
</dbReference>
<dbReference type="AlphaFoldDB" id="A0A0M7FIA1"/>